<name>X1GFA9_9ZZZZ</name>
<dbReference type="AlphaFoldDB" id="X1GFA9"/>
<sequence length="72" mass="7987">MDFFLPEKGLSDLLEDAIEPTEAPTEAREGLWLLAGSRALAQAKRLIARRDIRSGAVLSEALEVFEGHFDFV</sequence>
<protein>
    <submittedName>
        <fullName evidence="1">Uncharacterized protein</fullName>
    </submittedName>
</protein>
<dbReference type="Gene3D" id="3.40.50.300">
    <property type="entry name" value="P-loop containing nucleotide triphosphate hydrolases"/>
    <property type="match status" value="1"/>
</dbReference>
<reference evidence="1" key="1">
    <citation type="journal article" date="2014" name="Front. Microbiol.">
        <title>High frequency of phylogenetically diverse reductive dehalogenase-homologous genes in deep subseafloor sedimentary metagenomes.</title>
        <authorList>
            <person name="Kawai M."/>
            <person name="Futagami T."/>
            <person name="Toyoda A."/>
            <person name="Takaki Y."/>
            <person name="Nishi S."/>
            <person name="Hori S."/>
            <person name="Arai W."/>
            <person name="Tsubouchi T."/>
            <person name="Morono Y."/>
            <person name="Uchiyama I."/>
            <person name="Ito T."/>
            <person name="Fujiyama A."/>
            <person name="Inagaki F."/>
            <person name="Takami H."/>
        </authorList>
    </citation>
    <scope>NUCLEOTIDE SEQUENCE</scope>
    <source>
        <strain evidence="1">Expedition CK06-06</strain>
    </source>
</reference>
<gene>
    <name evidence="1" type="ORF">S03H2_34543</name>
</gene>
<organism evidence="1">
    <name type="scientific">marine sediment metagenome</name>
    <dbReference type="NCBI Taxonomy" id="412755"/>
    <lineage>
        <taxon>unclassified sequences</taxon>
        <taxon>metagenomes</taxon>
        <taxon>ecological metagenomes</taxon>
    </lineage>
</organism>
<comment type="caution">
    <text evidence="1">The sequence shown here is derived from an EMBL/GenBank/DDBJ whole genome shotgun (WGS) entry which is preliminary data.</text>
</comment>
<evidence type="ECO:0000313" key="1">
    <source>
        <dbReference type="EMBL" id="GAH56576.1"/>
    </source>
</evidence>
<dbReference type="EMBL" id="BARU01021088">
    <property type="protein sequence ID" value="GAH56576.1"/>
    <property type="molecule type" value="Genomic_DNA"/>
</dbReference>
<proteinExistence type="predicted"/>
<accession>X1GFA9</accession>
<feature type="non-terminal residue" evidence="1">
    <location>
        <position position="72"/>
    </location>
</feature>
<dbReference type="InterPro" id="IPR027417">
    <property type="entry name" value="P-loop_NTPase"/>
</dbReference>